<accession>A0A6P7GUS6</accession>
<dbReference type="AlphaFoldDB" id="A0A6P7GUS6"/>
<dbReference type="RefSeq" id="XP_028153264.1">
    <property type="nucleotide sequence ID" value="XM_028297463.1"/>
</dbReference>
<organism evidence="2">
    <name type="scientific">Diabrotica virgifera virgifera</name>
    <name type="common">western corn rootworm</name>
    <dbReference type="NCBI Taxonomy" id="50390"/>
    <lineage>
        <taxon>Eukaryota</taxon>
        <taxon>Metazoa</taxon>
        <taxon>Ecdysozoa</taxon>
        <taxon>Arthropoda</taxon>
        <taxon>Hexapoda</taxon>
        <taxon>Insecta</taxon>
        <taxon>Pterygota</taxon>
        <taxon>Neoptera</taxon>
        <taxon>Endopterygota</taxon>
        <taxon>Coleoptera</taxon>
        <taxon>Polyphaga</taxon>
        <taxon>Cucujiformia</taxon>
        <taxon>Chrysomeloidea</taxon>
        <taxon>Chrysomelidae</taxon>
        <taxon>Galerucinae</taxon>
        <taxon>Diabroticina</taxon>
        <taxon>Diabroticites</taxon>
        <taxon>Diabrotica</taxon>
    </lineage>
</organism>
<name>A0A6P7GUS6_DIAVI</name>
<evidence type="ECO:0000256" key="1">
    <source>
        <dbReference type="SAM" id="Phobius"/>
    </source>
</evidence>
<proteinExistence type="predicted"/>
<feature type="transmembrane region" description="Helical" evidence="1">
    <location>
        <begin position="104"/>
        <end position="130"/>
    </location>
</feature>
<reference evidence="2" key="1">
    <citation type="submission" date="2025-08" db="UniProtKB">
        <authorList>
            <consortium name="RefSeq"/>
        </authorList>
    </citation>
    <scope>IDENTIFICATION</scope>
    <source>
        <tissue evidence="2">Whole insect</tissue>
    </source>
</reference>
<keyword evidence="1" id="KW-0472">Membrane</keyword>
<keyword evidence="1" id="KW-0812">Transmembrane</keyword>
<dbReference type="InParanoid" id="A0A6P7GUS6"/>
<keyword evidence="1" id="KW-1133">Transmembrane helix</keyword>
<protein>
    <submittedName>
        <fullName evidence="2">Uncharacterized protein LOC114346711 isoform X1</fullName>
    </submittedName>
</protein>
<gene>
    <name evidence="2" type="primary">LOC114346711</name>
</gene>
<evidence type="ECO:0000313" key="2">
    <source>
        <dbReference type="RefSeq" id="XP_028153264.1"/>
    </source>
</evidence>
<sequence>MECNIKIKEESVECGQRYIENQLFTSTNLEDIKNGPAGNSSNTTRAVKAEIKKEFLESDPRYIKGEVFTSFDLRDLKKEPDEYNSANRIPCKMRKSYQSTIKHFLSILIVIKLSSLNTIIIIIMLIGLIIF</sequence>